<dbReference type="AlphaFoldDB" id="A0A6N2SHJ0"/>
<accession>A0A6N2SHJ0</accession>
<protein>
    <submittedName>
        <fullName evidence="1">Uncharacterized protein</fullName>
    </submittedName>
</protein>
<evidence type="ECO:0000313" key="1">
    <source>
        <dbReference type="EMBL" id="VYS92586.1"/>
    </source>
</evidence>
<sequence>MGVPHGVSLDMERMFFAEVHMFGGPAAVRKYLPTMIDLIYRGEINPGAVFDLVLPLERAAEGYAAMDERRATKVMLTL</sequence>
<gene>
    <name evidence="1" type="ORF">AOLFYP35_00857</name>
</gene>
<reference evidence="1" key="1">
    <citation type="submission" date="2019-11" db="EMBL/GenBank/DDBJ databases">
        <authorList>
            <person name="Feng L."/>
        </authorList>
    </citation>
    <scope>NUCLEOTIDE SEQUENCE</scope>
    <source>
        <strain evidence="1">AodontolyticusLFYP35</strain>
    </source>
</reference>
<dbReference type="Gene3D" id="3.90.180.10">
    <property type="entry name" value="Medium-chain alcohol dehydrogenases, catalytic domain"/>
    <property type="match status" value="1"/>
</dbReference>
<dbReference type="Gene3D" id="3.40.50.720">
    <property type="entry name" value="NAD(P)-binding Rossmann-like Domain"/>
    <property type="match status" value="1"/>
</dbReference>
<dbReference type="EMBL" id="CACRSM010000002">
    <property type="protein sequence ID" value="VYS92586.1"/>
    <property type="molecule type" value="Genomic_DNA"/>
</dbReference>
<proteinExistence type="predicted"/>
<organism evidence="1">
    <name type="scientific">Schaalia odontolytica</name>
    <dbReference type="NCBI Taxonomy" id="1660"/>
    <lineage>
        <taxon>Bacteria</taxon>
        <taxon>Bacillati</taxon>
        <taxon>Actinomycetota</taxon>
        <taxon>Actinomycetes</taxon>
        <taxon>Actinomycetales</taxon>
        <taxon>Actinomycetaceae</taxon>
        <taxon>Schaalia</taxon>
    </lineage>
</organism>
<name>A0A6N2SHJ0_9ACTO</name>